<dbReference type="PROSITE" id="PS50895">
    <property type="entry name" value="SURF1"/>
    <property type="match status" value="1"/>
</dbReference>
<comment type="subcellular location">
    <subcellularLocation>
        <location evidence="6">Cell membrane</location>
        <topology evidence="6">Multi-pass membrane protein</topology>
    </subcellularLocation>
    <subcellularLocation>
        <location evidence="1">Membrane</location>
    </subcellularLocation>
</comment>
<dbReference type="PANTHER" id="PTHR23427">
    <property type="entry name" value="SURFEIT LOCUS PROTEIN"/>
    <property type="match status" value="1"/>
</dbReference>
<dbReference type="RefSeq" id="WP_119631654.1">
    <property type="nucleotide sequence ID" value="NZ_AP017928.1"/>
</dbReference>
<evidence type="ECO:0000256" key="4">
    <source>
        <dbReference type="ARBA" id="ARBA00022989"/>
    </source>
</evidence>
<proteinExistence type="inferred from homology"/>
<dbReference type="EMBL" id="AP017928">
    <property type="protein sequence ID" value="BBA36499.1"/>
    <property type="molecule type" value="Genomic_DNA"/>
</dbReference>
<evidence type="ECO:0000256" key="1">
    <source>
        <dbReference type="ARBA" id="ARBA00004370"/>
    </source>
</evidence>
<dbReference type="AlphaFoldDB" id="A0A250L275"/>
<accession>A0A250L275</accession>
<keyword evidence="5 6" id="KW-0472">Membrane</keyword>
<evidence type="ECO:0000256" key="3">
    <source>
        <dbReference type="ARBA" id="ARBA00022692"/>
    </source>
</evidence>
<dbReference type="PANTHER" id="PTHR23427:SF2">
    <property type="entry name" value="SURFEIT LOCUS PROTEIN 1"/>
    <property type="match status" value="1"/>
</dbReference>
<keyword evidence="4 6" id="KW-1133">Transmembrane helix</keyword>
<dbReference type="KEGG" id="mmai:sS8_4569"/>
<dbReference type="Pfam" id="PF02104">
    <property type="entry name" value="SURF1"/>
    <property type="match status" value="1"/>
</dbReference>
<feature type="transmembrane region" description="Helical" evidence="6">
    <location>
        <begin position="12"/>
        <end position="31"/>
    </location>
</feature>
<dbReference type="InterPro" id="IPR002994">
    <property type="entry name" value="Surf1/Shy1"/>
</dbReference>
<evidence type="ECO:0000256" key="5">
    <source>
        <dbReference type="ARBA" id="ARBA00023136"/>
    </source>
</evidence>
<gene>
    <name evidence="7" type="ORF">sS8_4569</name>
</gene>
<dbReference type="OrthoDB" id="9789940at2"/>
<evidence type="ECO:0000256" key="2">
    <source>
        <dbReference type="ARBA" id="ARBA00007165"/>
    </source>
</evidence>
<keyword evidence="8" id="KW-1185">Reference proteome</keyword>
<reference evidence="7 8" key="1">
    <citation type="submission" date="2016-12" db="EMBL/GenBank/DDBJ databases">
        <title>Genome sequencing of Methylocaldum marinum.</title>
        <authorList>
            <person name="Takeuchi M."/>
            <person name="Kamagata Y."/>
            <person name="Hiraoka S."/>
            <person name="Oshima K."/>
            <person name="Hattori M."/>
            <person name="Iwasaki W."/>
        </authorList>
    </citation>
    <scope>NUCLEOTIDE SEQUENCE [LARGE SCALE GENOMIC DNA]</scope>
    <source>
        <strain evidence="7 8">S8</strain>
    </source>
</reference>
<evidence type="ECO:0000313" key="8">
    <source>
        <dbReference type="Proteomes" id="UP000266313"/>
    </source>
</evidence>
<keyword evidence="3 6" id="KW-0812">Transmembrane</keyword>
<evidence type="ECO:0000256" key="6">
    <source>
        <dbReference type="RuleBase" id="RU363076"/>
    </source>
</evidence>
<evidence type="ECO:0000313" key="7">
    <source>
        <dbReference type="EMBL" id="BBA36499.1"/>
    </source>
</evidence>
<keyword evidence="6" id="KW-1003">Cell membrane</keyword>
<comment type="similarity">
    <text evidence="2 6">Belongs to the SURF1 family.</text>
</comment>
<sequence length="237" mass="26686">MRDYSFKPGLTASLITSLAISLFILLGLWQLHRADEKKGLMALHQQRMQDEPLTLGAEEPNLEDIRYRRVIVSGEYDVEHQFLLDNQVHRQSPGYQVLTPLRIAGVETAVLVNRGWIPLGASRDERPDLEIRHRNVQVTGTVERFPGVGLKLEGAETPGPGWPAVVQLVDPARIGERLGYAVLPYQVLADETVAEAYIRDWKQARLDPGKNQGYALQWFLFALVALVLYVRHGIKSS</sequence>
<dbReference type="InterPro" id="IPR045214">
    <property type="entry name" value="Surf1/Surf4"/>
</dbReference>
<dbReference type="CDD" id="cd06662">
    <property type="entry name" value="SURF1"/>
    <property type="match status" value="1"/>
</dbReference>
<organism evidence="7 8">
    <name type="scientific">Methylocaldum marinum</name>
    <dbReference type="NCBI Taxonomy" id="1432792"/>
    <lineage>
        <taxon>Bacteria</taxon>
        <taxon>Pseudomonadati</taxon>
        <taxon>Pseudomonadota</taxon>
        <taxon>Gammaproteobacteria</taxon>
        <taxon>Methylococcales</taxon>
        <taxon>Methylococcaceae</taxon>
        <taxon>Methylocaldum</taxon>
    </lineage>
</organism>
<dbReference type="GO" id="GO:0005886">
    <property type="term" value="C:plasma membrane"/>
    <property type="evidence" value="ECO:0007669"/>
    <property type="project" value="UniProtKB-SubCell"/>
</dbReference>
<dbReference type="Proteomes" id="UP000266313">
    <property type="component" value="Chromosome"/>
</dbReference>
<protein>
    <recommendedName>
        <fullName evidence="6">SURF1-like protein</fullName>
    </recommendedName>
</protein>
<feature type="transmembrane region" description="Helical" evidence="6">
    <location>
        <begin position="215"/>
        <end position="234"/>
    </location>
</feature>
<name>A0A250L275_9GAMM</name>